<evidence type="ECO:0000313" key="1">
    <source>
        <dbReference type="EMBL" id="BAL99760.1"/>
    </source>
</evidence>
<dbReference type="STRING" id="926550.CLDAP_17210"/>
<dbReference type="HOGENOM" id="CLU_3059511_0_0_0"/>
<evidence type="ECO:0000313" key="2">
    <source>
        <dbReference type="Proteomes" id="UP000007880"/>
    </source>
</evidence>
<dbReference type="Proteomes" id="UP000007880">
    <property type="component" value="Chromosome"/>
</dbReference>
<keyword evidence="2" id="KW-1185">Reference proteome</keyword>
<accession>I0I3C3</accession>
<dbReference type="AlphaFoldDB" id="I0I3C3"/>
<dbReference type="KEGG" id="cap:CLDAP_17210"/>
<protein>
    <submittedName>
        <fullName evidence="1">Uncharacterized protein</fullName>
    </submittedName>
</protein>
<proteinExistence type="predicted"/>
<dbReference type="EMBL" id="AP012337">
    <property type="protein sequence ID" value="BAL99760.1"/>
    <property type="molecule type" value="Genomic_DNA"/>
</dbReference>
<sequence>MILIAPAGKFDFPAGSMIVFGTDFVFAEGKLLETMLRLWLDVILINFTQASKQ</sequence>
<name>I0I3C3_CALAS</name>
<gene>
    <name evidence="1" type="ordered locus">CLDAP_17210</name>
</gene>
<reference evidence="1 2" key="1">
    <citation type="submission" date="2012-02" db="EMBL/GenBank/DDBJ databases">
        <title>Complete genome sequence of Caldilinea aerophila DSM 14535 (= NBRC 102666).</title>
        <authorList>
            <person name="Oguchi A."/>
            <person name="Hosoyama A."/>
            <person name="Sekine M."/>
            <person name="Fukai R."/>
            <person name="Kato Y."/>
            <person name="Nakamura S."/>
            <person name="Hanada S."/>
            <person name="Yamazaki S."/>
            <person name="Fujita N."/>
        </authorList>
    </citation>
    <scope>NUCLEOTIDE SEQUENCE [LARGE SCALE GENOMIC DNA]</scope>
    <source>
        <strain evidence="2">DSM 14535 / JCM 11387 / NBRC 104270 / STL-6-O1</strain>
    </source>
</reference>
<organism evidence="1 2">
    <name type="scientific">Caldilinea aerophila (strain DSM 14535 / JCM 11387 / NBRC 104270 / STL-6-O1)</name>
    <dbReference type="NCBI Taxonomy" id="926550"/>
    <lineage>
        <taxon>Bacteria</taxon>
        <taxon>Bacillati</taxon>
        <taxon>Chloroflexota</taxon>
        <taxon>Caldilineae</taxon>
        <taxon>Caldilineales</taxon>
        <taxon>Caldilineaceae</taxon>
        <taxon>Caldilinea</taxon>
    </lineage>
</organism>